<dbReference type="Pfam" id="PF00072">
    <property type="entry name" value="Response_reg"/>
    <property type="match status" value="1"/>
</dbReference>
<feature type="DNA-binding region" description="OmpR/PhoB-type" evidence="3">
    <location>
        <begin position="133"/>
        <end position="230"/>
    </location>
</feature>
<feature type="domain" description="Response regulatory" evidence="4">
    <location>
        <begin position="13"/>
        <end position="128"/>
    </location>
</feature>
<dbReference type="InterPro" id="IPR011006">
    <property type="entry name" value="CheY-like_superfamily"/>
</dbReference>
<evidence type="ECO:0000256" key="3">
    <source>
        <dbReference type="PROSITE-ProRule" id="PRU01091"/>
    </source>
</evidence>
<dbReference type="SUPFAM" id="SSF52172">
    <property type="entry name" value="CheY-like"/>
    <property type="match status" value="1"/>
</dbReference>
<dbReference type="CDD" id="cd17574">
    <property type="entry name" value="REC_OmpR"/>
    <property type="match status" value="1"/>
</dbReference>
<dbReference type="InterPro" id="IPR039420">
    <property type="entry name" value="WalR-like"/>
</dbReference>
<dbReference type="RefSeq" id="WP_240769570.1">
    <property type="nucleotide sequence ID" value="NZ_JBHSNS010000001.1"/>
</dbReference>
<reference evidence="7" key="1">
    <citation type="journal article" date="2019" name="Int. J. Syst. Evol. Microbiol.">
        <title>The Global Catalogue of Microorganisms (GCM) 10K type strain sequencing project: providing services to taxonomists for standard genome sequencing and annotation.</title>
        <authorList>
            <consortium name="The Broad Institute Genomics Platform"/>
            <consortium name="The Broad Institute Genome Sequencing Center for Infectious Disease"/>
            <person name="Wu L."/>
            <person name="Ma J."/>
        </authorList>
    </citation>
    <scope>NUCLEOTIDE SEQUENCE [LARGE SCALE GENOMIC DNA]</scope>
    <source>
        <strain evidence="7">YIM 94188</strain>
    </source>
</reference>
<dbReference type="InterPro" id="IPR001789">
    <property type="entry name" value="Sig_transdc_resp-reg_receiver"/>
</dbReference>
<dbReference type="Pfam" id="PF00486">
    <property type="entry name" value="Trans_reg_C"/>
    <property type="match status" value="1"/>
</dbReference>
<evidence type="ECO:0000259" key="5">
    <source>
        <dbReference type="PROSITE" id="PS51755"/>
    </source>
</evidence>
<dbReference type="PANTHER" id="PTHR48111">
    <property type="entry name" value="REGULATOR OF RPOS"/>
    <property type="match status" value="1"/>
</dbReference>
<dbReference type="SUPFAM" id="SSF46894">
    <property type="entry name" value="C-terminal effector domain of the bipartite response regulators"/>
    <property type="match status" value="1"/>
</dbReference>
<sequence length="230" mass="24664">MTWVGTRRGESARVGVCEDDAAIRRLLSHALDYAGHEVLLAHDGGEALRRFGADQAIDVLVMDIGLPDSDGRDVTQALRSAGQSAPVVFLTALGAVHDRLSGFSAGGDDYVPKPFDVKELIARIEALGRRGRPALPRPAGLLLDPTRHSVRSATAEALLTPTEFRMLAAITSRPGEVVRRRAVVAAAWPDGSIVSENTVDSFIRRVRVKLAAIDSPVTLETVRGVGFRLT</sequence>
<dbReference type="Gene3D" id="3.40.50.2300">
    <property type="match status" value="1"/>
</dbReference>
<dbReference type="CDD" id="cd00383">
    <property type="entry name" value="trans_reg_C"/>
    <property type="match status" value="1"/>
</dbReference>
<dbReference type="EMBL" id="JBHSNS010000001">
    <property type="protein sequence ID" value="MFC5727863.1"/>
    <property type="molecule type" value="Genomic_DNA"/>
</dbReference>
<comment type="caution">
    <text evidence="6">The sequence shown here is derived from an EMBL/GenBank/DDBJ whole genome shotgun (WGS) entry which is preliminary data.</text>
</comment>
<dbReference type="SMART" id="SM00448">
    <property type="entry name" value="REC"/>
    <property type="match status" value="1"/>
</dbReference>
<dbReference type="Proteomes" id="UP001596072">
    <property type="component" value="Unassembled WGS sequence"/>
</dbReference>
<dbReference type="InterPro" id="IPR001867">
    <property type="entry name" value="OmpR/PhoB-type_DNA-bd"/>
</dbReference>
<evidence type="ECO:0000313" key="7">
    <source>
        <dbReference type="Proteomes" id="UP001596072"/>
    </source>
</evidence>
<dbReference type="InterPro" id="IPR036388">
    <property type="entry name" value="WH-like_DNA-bd_sf"/>
</dbReference>
<evidence type="ECO:0000313" key="6">
    <source>
        <dbReference type="EMBL" id="MFC5727863.1"/>
    </source>
</evidence>
<dbReference type="Gene3D" id="1.10.10.10">
    <property type="entry name" value="Winged helix-like DNA-binding domain superfamily/Winged helix DNA-binding domain"/>
    <property type="match status" value="1"/>
</dbReference>
<dbReference type="PROSITE" id="PS50110">
    <property type="entry name" value="RESPONSE_REGULATORY"/>
    <property type="match status" value="1"/>
</dbReference>
<evidence type="ECO:0000256" key="1">
    <source>
        <dbReference type="ARBA" id="ARBA00023125"/>
    </source>
</evidence>
<feature type="domain" description="OmpR/PhoB-type" evidence="5">
    <location>
        <begin position="133"/>
        <end position="230"/>
    </location>
</feature>
<accession>A0ABW0ZFI7</accession>
<dbReference type="PROSITE" id="PS51755">
    <property type="entry name" value="OMPR_PHOB"/>
    <property type="match status" value="1"/>
</dbReference>
<protein>
    <submittedName>
        <fullName evidence="6">Response regulator transcription factor</fullName>
    </submittedName>
</protein>
<proteinExistence type="predicted"/>
<dbReference type="Gene3D" id="6.10.250.690">
    <property type="match status" value="1"/>
</dbReference>
<dbReference type="InterPro" id="IPR016032">
    <property type="entry name" value="Sig_transdc_resp-reg_C-effctor"/>
</dbReference>
<keyword evidence="1 3" id="KW-0238">DNA-binding</keyword>
<keyword evidence="2" id="KW-0597">Phosphoprotein</keyword>
<dbReference type="PANTHER" id="PTHR48111:SF37">
    <property type="entry name" value="RESPONSE REGULATOR PROTEIN CARR"/>
    <property type="match status" value="1"/>
</dbReference>
<dbReference type="SMART" id="SM00862">
    <property type="entry name" value="Trans_reg_C"/>
    <property type="match status" value="1"/>
</dbReference>
<keyword evidence="7" id="KW-1185">Reference proteome</keyword>
<gene>
    <name evidence="6" type="ORF">ACFPQB_02965</name>
</gene>
<organism evidence="6 7">
    <name type="scientific">Nocardioides vastitatis</name>
    <dbReference type="NCBI Taxonomy" id="2568655"/>
    <lineage>
        <taxon>Bacteria</taxon>
        <taxon>Bacillati</taxon>
        <taxon>Actinomycetota</taxon>
        <taxon>Actinomycetes</taxon>
        <taxon>Propionibacteriales</taxon>
        <taxon>Nocardioidaceae</taxon>
        <taxon>Nocardioides</taxon>
    </lineage>
</organism>
<feature type="modified residue" description="4-aspartylphosphate" evidence="2">
    <location>
        <position position="63"/>
    </location>
</feature>
<name>A0ABW0ZFI7_9ACTN</name>
<evidence type="ECO:0000259" key="4">
    <source>
        <dbReference type="PROSITE" id="PS50110"/>
    </source>
</evidence>
<evidence type="ECO:0000256" key="2">
    <source>
        <dbReference type="PROSITE-ProRule" id="PRU00169"/>
    </source>
</evidence>